<reference evidence="10" key="2">
    <citation type="journal article" date="2023" name="BMC Genomics">
        <title>Pest status, molecular evolution, and epigenetic factors derived from the genome assembly of Frankliniella fusca, a thysanopteran phytovirus vector.</title>
        <authorList>
            <person name="Catto M.A."/>
            <person name="Labadie P.E."/>
            <person name="Jacobson A.L."/>
            <person name="Kennedy G.G."/>
            <person name="Srinivasan R."/>
            <person name="Hunt B.G."/>
        </authorList>
    </citation>
    <scope>NUCLEOTIDE SEQUENCE</scope>
    <source>
        <strain evidence="10">PL_HMW_Pooled</strain>
    </source>
</reference>
<keyword evidence="3" id="KW-0677">Repeat</keyword>
<evidence type="ECO:0000256" key="5">
    <source>
        <dbReference type="SAM" id="MobiDB-lite"/>
    </source>
</evidence>
<dbReference type="GO" id="GO:0005615">
    <property type="term" value="C:extracellular space"/>
    <property type="evidence" value="ECO:0007669"/>
    <property type="project" value="TreeGrafter"/>
</dbReference>
<gene>
    <name evidence="10" type="ORF">KUF71_025341</name>
</gene>
<feature type="domain" description="Ig-like" evidence="8">
    <location>
        <begin position="446"/>
        <end position="540"/>
    </location>
</feature>
<dbReference type="InterPro" id="IPR036179">
    <property type="entry name" value="Ig-like_dom_sf"/>
</dbReference>
<dbReference type="Pfam" id="PF13855">
    <property type="entry name" value="LRR_8"/>
    <property type="match status" value="2"/>
</dbReference>
<dbReference type="EMBL" id="JAHWGI010000488">
    <property type="protein sequence ID" value="KAK3916093.1"/>
    <property type="molecule type" value="Genomic_DNA"/>
</dbReference>
<keyword evidence="4" id="KW-1015">Disulfide bond</keyword>
<keyword evidence="11" id="KW-1185">Reference proteome</keyword>
<reference evidence="10" key="1">
    <citation type="submission" date="2021-07" db="EMBL/GenBank/DDBJ databases">
        <authorList>
            <person name="Catto M.A."/>
            <person name="Jacobson A."/>
            <person name="Kennedy G."/>
            <person name="Labadie P."/>
            <person name="Hunt B.G."/>
            <person name="Srinivasan R."/>
        </authorList>
    </citation>
    <scope>NUCLEOTIDE SEQUENCE</scope>
    <source>
        <strain evidence="10">PL_HMW_Pooled</strain>
        <tissue evidence="10">Head</tissue>
    </source>
</reference>
<dbReference type="AlphaFoldDB" id="A0AAE1H7J5"/>
<feature type="non-terminal residue" evidence="10">
    <location>
        <position position="1"/>
    </location>
</feature>
<dbReference type="InterPro" id="IPR001611">
    <property type="entry name" value="Leu-rich_rpt"/>
</dbReference>
<dbReference type="Proteomes" id="UP001219518">
    <property type="component" value="Unassembled WGS sequence"/>
</dbReference>
<feature type="domain" description="Fibronectin type-III" evidence="9">
    <location>
        <begin position="542"/>
        <end position="642"/>
    </location>
</feature>
<dbReference type="SUPFAM" id="SSF49265">
    <property type="entry name" value="Fibronectin type III"/>
    <property type="match status" value="1"/>
</dbReference>
<dbReference type="Gene3D" id="3.80.10.10">
    <property type="entry name" value="Ribonuclease Inhibitor"/>
    <property type="match status" value="2"/>
</dbReference>
<keyword evidence="1" id="KW-0433">Leucine-rich repeat</keyword>
<dbReference type="InterPro" id="IPR003961">
    <property type="entry name" value="FN3_dom"/>
</dbReference>
<dbReference type="InterPro" id="IPR032675">
    <property type="entry name" value="LRR_dom_sf"/>
</dbReference>
<evidence type="ECO:0000259" key="8">
    <source>
        <dbReference type="PROSITE" id="PS50835"/>
    </source>
</evidence>
<evidence type="ECO:0000256" key="2">
    <source>
        <dbReference type="ARBA" id="ARBA00022729"/>
    </source>
</evidence>
<dbReference type="InterPro" id="IPR013783">
    <property type="entry name" value="Ig-like_fold"/>
</dbReference>
<dbReference type="SUPFAM" id="SSF52058">
    <property type="entry name" value="L domain-like"/>
    <property type="match status" value="1"/>
</dbReference>
<dbReference type="SUPFAM" id="SSF48726">
    <property type="entry name" value="Immunoglobulin"/>
    <property type="match status" value="1"/>
</dbReference>
<keyword evidence="6" id="KW-1133">Transmembrane helix</keyword>
<dbReference type="SMART" id="SM00369">
    <property type="entry name" value="LRR_TYP"/>
    <property type="match status" value="10"/>
</dbReference>
<dbReference type="InterPro" id="IPR036116">
    <property type="entry name" value="FN3_sf"/>
</dbReference>
<evidence type="ECO:0000259" key="9">
    <source>
        <dbReference type="PROSITE" id="PS50853"/>
    </source>
</evidence>
<evidence type="ECO:0000256" key="7">
    <source>
        <dbReference type="SAM" id="SignalP"/>
    </source>
</evidence>
<dbReference type="SMART" id="SM00409">
    <property type="entry name" value="IG"/>
    <property type="match status" value="1"/>
</dbReference>
<protein>
    <submittedName>
        <fullName evidence="10">Leucine-rich repeat neuronal protein 1</fullName>
    </submittedName>
</protein>
<dbReference type="Gene3D" id="2.60.40.10">
    <property type="entry name" value="Immunoglobulins"/>
    <property type="match status" value="2"/>
</dbReference>
<dbReference type="InterPro" id="IPR003591">
    <property type="entry name" value="Leu-rich_rpt_typical-subtyp"/>
</dbReference>
<evidence type="ECO:0000313" key="10">
    <source>
        <dbReference type="EMBL" id="KAK3916093.1"/>
    </source>
</evidence>
<keyword evidence="2 7" id="KW-0732">Signal</keyword>
<dbReference type="PROSITE" id="PS50835">
    <property type="entry name" value="IG_LIKE"/>
    <property type="match status" value="1"/>
</dbReference>
<keyword evidence="6" id="KW-0472">Membrane</keyword>
<organism evidence="10 11">
    <name type="scientific">Frankliniella fusca</name>
    <dbReference type="NCBI Taxonomy" id="407009"/>
    <lineage>
        <taxon>Eukaryota</taxon>
        <taxon>Metazoa</taxon>
        <taxon>Ecdysozoa</taxon>
        <taxon>Arthropoda</taxon>
        <taxon>Hexapoda</taxon>
        <taxon>Insecta</taxon>
        <taxon>Pterygota</taxon>
        <taxon>Neoptera</taxon>
        <taxon>Paraneoptera</taxon>
        <taxon>Thysanoptera</taxon>
        <taxon>Terebrantia</taxon>
        <taxon>Thripoidea</taxon>
        <taxon>Thripidae</taxon>
        <taxon>Frankliniella</taxon>
    </lineage>
</organism>
<comment type="caution">
    <text evidence="10">The sequence shown here is derived from an EMBL/GenBank/DDBJ whole genome shotgun (WGS) entry which is preliminary data.</text>
</comment>
<dbReference type="PROSITE" id="PS50853">
    <property type="entry name" value="FN3"/>
    <property type="match status" value="1"/>
</dbReference>
<dbReference type="PANTHER" id="PTHR24373:SF275">
    <property type="entry name" value="TIR DOMAIN-CONTAINING PROTEIN"/>
    <property type="match status" value="1"/>
</dbReference>
<proteinExistence type="predicted"/>
<evidence type="ECO:0000313" key="11">
    <source>
        <dbReference type="Proteomes" id="UP001219518"/>
    </source>
</evidence>
<feature type="transmembrane region" description="Helical" evidence="6">
    <location>
        <begin position="654"/>
        <end position="677"/>
    </location>
</feature>
<evidence type="ECO:0000256" key="1">
    <source>
        <dbReference type="ARBA" id="ARBA00022614"/>
    </source>
</evidence>
<accession>A0AAE1H7J5</accession>
<dbReference type="CDD" id="cd00063">
    <property type="entry name" value="FN3"/>
    <property type="match status" value="1"/>
</dbReference>
<feature type="signal peptide" evidence="7">
    <location>
        <begin position="1"/>
        <end position="24"/>
    </location>
</feature>
<evidence type="ECO:0000256" key="4">
    <source>
        <dbReference type="ARBA" id="ARBA00023157"/>
    </source>
</evidence>
<feature type="region of interest" description="Disordered" evidence="5">
    <location>
        <begin position="45"/>
        <end position="64"/>
    </location>
</feature>
<evidence type="ECO:0000256" key="3">
    <source>
        <dbReference type="ARBA" id="ARBA00022737"/>
    </source>
</evidence>
<name>A0AAE1H7J5_9NEOP</name>
<sequence>MARPPRLLLPLLVVVLAGWGSTTTVAPSLASLPAFAAPSTFLTPTPNSTPATTDPPAASTLPSSPWGHACPEACLCGQEPLPLSAPVAEAADLADVSGPRPFMACYGVPSGLADDDPNVEVLRVSNWTVRRLDLWPLRRLPGLRVLDLQGNGVAEISGSGKANPELRVVDLSANSLHILGAFAFRDLSSLRVLNLSLNGLHSIAPQALALPRLRVLDLRRNRLAVLKPHFFSDAPALRELYLADNALSRVPPLVLAPLDVLDLSGNHIIRVEEAAFDAVNVSRVLDLSRNALRRVPNAALRRLGAVRDLVLSDNPLGEALAAGAVAGLAVRTLHLQRLRALATVHRGALRGLPELRELRLSANPDLAYVHPQGLGDVPRLHTLDLSDTPLLALERELLDAAPALRTLRLDNGTLHCHCSLGWLRNLTGGPVSCRGPPAAAHPPCAPYIIPLFPETFSETLGNNASFHCRALFGEGEAAAAGSVTWRTQAGVELSEGQCADGAGRVCVRDHVLTVLYLHAEDAGTYTCEARGAGRDARAVRLHVRDVHVRLLPLTVTSTFVTLAWNMSSAVTNSYTLRVQEVDAAAANASDASRSVTFTVGLKMHSYTVHGLKPRSRYAFTLAIQREAYSLVIGSTEVTTREGAFLVSLGIERNYLSIIVVSVVGGASAAACLGVCGLRCWRQRLRLREAAHLAALRKSDSAFSGREMLSQPGSPSADSPPLQTLFRGITYISLSDERSAPSECGRSIEQDLISFTNKFCSAIERGPSASELAGTTTMSTMST</sequence>
<dbReference type="GO" id="GO:0031012">
    <property type="term" value="C:extracellular matrix"/>
    <property type="evidence" value="ECO:0007669"/>
    <property type="project" value="TreeGrafter"/>
</dbReference>
<dbReference type="InterPro" id="IPR007110">
    <property type="entry name" value="Ig-like_dom"/>
</dbReference>
<dbReference type="PROSITE" id="PS51450">
    <property type="entry name" value="LRR"/>
    <property type="match status" value="2"/>
</dbReference>
<dbReference type="InterPro" id="IPR050328">
    <property type="entry name" value="Dev_Immune_Receptor"/>
</dbReference>
<feature type="chain" id="PRO_5042041244" evidence="7">
    <location>
        <begin position="25"/>
        <end position="782"/>
    </location>
</feature>
<dbReference type="InterPro" id="IPR003599">
    <property type="entry name" value="Ig_sub"/>
</dbReference>
<evidence type="ECO:0000256" key="6">
    <source>
        <dbReference type="SAM" id="Phobius"/>
    </source>
</evidence>
<keyword evidence="6" id="KW-0812">Transmembrane</keyword>
<dbReference type="PANTHER" id="PTHR24373">
    <property type="entry name" value="SLIT RELATED LEUCINE-RICH REPEAT NEURONAL PROTEIN"/>
    <property type="match status" value="1"/>
</dbReference>